<keyword evidence="3 4" id="KW-1015">Disulfide bond</keyword>
<dbReference type="GO" id="GO:0005576">
    <property type="term" value="C:extracellular region"/>
    <property type="evidence" value="ECO:0007669"/>
    <property type="project" value="UniProtKB-SubCell"/>
</dbReference>
<feature type="disulfide bond" evidence="4">
    <location>
        <begin position="250"/>
        <end position="304"/>
    </location>
</feature>
<dbReference type="InterPro" id="IPR001007">
    <property type="entry name" value="VWF_dom"/>
</dbReference>
<comment type="caution">
    <text evidence="7">The sequence shown here is derived from an EMBL/GenBank/DDBJ whole genome shotgun (WGS) entry which is preliminary data.</text>
</comment>
<feature type="disulfide bond" evidence="4">
    <location>
        <begin position="254"/>
        <end position="306"/>
    </location>
</feature>
<feature type="disulfide bond" evidence="4">
    <location>
        <begin position="239"/>
        <end position="288"/>
    </location>
</feature>
<reference evidence="7" key="1">
    <citation type="journal article" date="2023" name="Science">
        <title>Genome structures resolve the early diversification of teleost fishes.</title>
        <authorList>
            <person name="Parey E."/>
            <person name="Louis A."/>
            <person name="Montfort J."/>
            <person name="Bouchez O."/>
            <person name="Roques C."/>
            <person name="Iampietro C."/>
            <person name="Lluch J."/>
            <person name="Castinel A."/>
            <person name="Donnadieu C."/>
            <person name="Desvignes T."/>
            <person name="Floi Bucao C."/>
            <person name="Jouanno E."/>
            <person name="Wen M."/>
            <person name="Mejri S."/>
            <person name="Dirks R."/>
            <person name="Jansen H."/>
            <person name="Henkel C."/>
            <person name="Chen W.J."/>
            <person name="Zahm M."/>
            <person name="Cabau C."/>
            <person name="Klopp C."/>
            <person name="Thompson A.W."/>
            <person name="Robinson-Rechavi M."/>
            <person name="Braasch I."/>
            <person name="Lecointre G."/>
            <person name="Bobe J."/>
            <person name="Postlethwait J.H."/>
            <person name="Berthelot C."/>
            <person name="Roest Crollius H."/>
            <person name="Guiguen Y."/>
        </authorList>
    </citation>
    <scope>NUCLEOTIDE SEQUENCE</scope>
    <source>
        <strain evidence="7">WJC10195</strain>
    </source>
</reference>
<keyword evidence="8" id="KW-1185">Reference proteome</keyword>
<dbReference type="SUPFAM" id="SSF57603">
    <property type="entry name" value="FnI-like domain"/>
    <property type="match status" value="1"/>
</dbReference>
<evidence type="ECO:0000259" key="5">
    <source>
        <dbReference type="PROSITE" id="PS01225"/>
    </source>
</evidence>
<dbReference type="EMBL" id="JAINUF010000022">
    <property type="protein sequence ID" value="KAJ8333867.1"/>
    <property type="molecule type" value="Genomic_DNA"/>
</dbReference>
<comment type="caution">
    <text evidence="4">Lacks conserved residue(s) required for the propagation of feature annotation.</text>
</comment>
<keyword evidence="2" id="KW-0964">Secreted</keyword>
<organism evidence="7 8">
    <name type="scientific">Synaphobranchus kaupii</name>
    <name type="common">Kaup's arrowtooth eel</name>
    <dbReference type="NCBI Taxonomy" id="118154"/>
    <lineage>
        <taxon>Eukaryota</taxon>
        <taxon>Metazoa</taxon>
        <taxon>Chordata</taxon>
        <taxon>Craniata</taxon>
        <taxon>Vertebrata</taxon>
        <taxon>Euteleostomi</taxon>
        <taxon>Actinopterygii</taxon>
        <taxon>Neopterygii</taxon>
        <taxon>Teleostei</taxon>
        <taxon>Anguilliformes</taxon>
        <taxon>Synaphobranchidae</taxon>
        <taxon>Synaphobranchus</taxon>
    </lineage>
</organism>
<feature type="domain" description="VWFC" evidence="6">
    <location>
        <begin position="89"/>
        <end position="156"/>
    </location>
</feature>
<dbReference type="InterPro" id="IPR029034">
    <property type="entry name" value="Cystine-knot_cytokine"/>
</dbReference>
<dbReference type="OrthoDB" id="10071893at2759"/>
<name>A0A9Q1E7Y0_SYNKA</name>
<dbReference type="PROSITE" id="PS01225">
    <property type="entry name" value="CTCK_2"/>
    <property type="match status" value="1"/>
</dbReference>
<dbReference type="InterPro" id="IPR006207">
    <property type="entry name" value="Cys_knot_C"/>
</dbReference>
<dbReference type="SMART" id="SM00041">
    <property type="entry name" value="CT"/>
    <property type="match status" value="1"/>
</dbReference>
<evidence type="ECO:0000256" key="2">
    <source>
        <dbReference type="ARBA" id="ARBA00022525"/>
    </source>
</evidence>
<feature type="domain" description="CTCK" evidence="5">
    <location>
        <begin position="225"/>
        <end position="312"/>
    </location>
</feature>
<evidence type="ECO:0000313" key="7">
    <source>
        <dbReference type="EMBL" id="KAJ8333867.1"/>
    </source>
</evidence>
<protein>
    <recommendedName>
        <fullName evidence="9">CTCK domain-containing protein</fullName>
    </recommendedName>
</protein>
<evidence type="ECO:0000256" key="4">
    <source>
        <dbReference type="PROSITE-ProRule" id="PRU00039"/>
    </source>
</evidence>
<dbReference type="Proteomes" id="UP001152622">
    <property type="component" value="Chromosome 22"/>
</dbReference>
<dbReference type="PROSITE" id="PS01185">
    <property type="entry name" value="CTCK_1"/>
    <property type="match status" value="1"/>
</dbReference>
<evidence type="ECO:0000259" key="6">
    <source>
        <dbReference type="PROSITE" id="PS50184"/>
    </source>
</evidence>
<accession>A0A9Q1E7Y0</accession>
<evidence type="ECO:0008006" key="9">
    <source>
        <dbReference type="Google" id="ProtNLM"/>
    </source>
</evidence>
<comment type="subcellular location">
    <subcellularLocation>
        <location evidence="1">Secreted</location>
    </subcellularLocation>
</comment>
<evidence type="ECO:0000313" key="8">
    <source>
        <dbReference type="Proteomes" id="UP001152622"/>
    </source>
</evidence>
<dbReference type="AlphaFoldDB" id="A0A9Q1E7Y0"/>
<proteinExistence type="predicted"/>
<sequence length="330" mass="36578">MGKRSSQIPPNIKKFYRPIFEVECPSAPPVTCDEVGQVEVNETDGCCQKTKCMCNVTLCPATEHTCKVGYELEFTMGVCCPIYKCRSKDVCVFNDTEYKTQASVPKDKCKQCYCSPEVDSETHLHIIECSPTVCDPRCQLGFQYQSMPGQCCGNCVQTSCVIVLSDKSTYAIEPNETFNDPVNKCVKYECAKTGDLYISTGAKTVCPDYHAEDCILVRVPKYKPCIVTKTSSYVLSDGCQSMKPVEMTSCGGSCETYSMYSSQAKNIQRQCSCCQEIDTNMKEVEMICPNGTNYRHSYINIEKCGCLQAECAIKEAIPTPAVAKTHQGPQ</sequence>
<gene>
    <name evidence="7" type="ORF">SKAU_G00411860</name>
</gene>
<dbReference type="Pfam" id="PF00007">
    <property type="entry name" value="Cys_knot"/>
    <property type="match status" value="1"/>
</dbReference>
<evidence type="ECO:0000256" key="1">
    <source>
        <dbReference type="ARBA" id="ARBA00004613"/>
    </source>
</evidence>
<dbReference type="PROSITE" id="PS50184">
    <property type="entry name" value="VWFC_2"/>
    <property type="match status" value="1"/>
</dbReference>
<dbReference type="InterPro" id="IPR006208">
    <property type="entry name" value="Glyco_hormone_CN"/>
</dbReference>
<evidence type="ECO:0000256" key="3">
    <source>
        <dbReference type="ARBA" id="ARBA00023157"/>
    </source>
</evidence>
<dbReference type="Gene3D" id="2.10.90.10">
    <property type="entry name" value="Cystine-knot cytokines"/>
    <property type="match status" value="1"/>
</dbReference>